<dbReference type="PANTHER" id="PTHR38365:SF1">
    <property type="entry name" value="C2 DOMAIN-CONTAINING PROTEIN"/>
    <property type="match status" value="1"/>
</dbReference>
<dbReference type="EMBL" id="CACSHJ010000088">
    <property type="protein sequence ID" value="CAA0375994.1"/>
    <property type="molecule type" value="Genomic_DNA"/>
</dbReference>
<evidence type="ECO:0000313" key="3">
    <source>
        <dbReference type="EMBL" id="VYS55102.1"/>
    </source>
</evidence>
<dbReference type="Gene3D" id="2.60.40.150">
    <property type="entry name" value="C2 domain"/>
    <property type="match status" value="1"/>
</dbReference>
<sequence>MRGKKIIITGEDVKLLVNIIGTIGVTNGRPYQYKVEAWTNENEKHETKVVATEGDPEFDEELQLFQDQNFPVESLYVDVFKTNSTGTYFVGRGVTLLPTVKGVDFYREVNLSGPEETGFLQLSLTLMEFEILGYVPS</sequence>
<dbReference type="EMBL" id="CACRSJ010000105">
    <property type="protein sequence ID" value="VYS55102.1"/>
    <property type="molecule type" value="Genomic_DNA"/>
</dbReference>
<protein>
    <submittedName>
        <fullName evidence="2">(thale cress) hypothetical protein</fullName>
    </submittedName>
</protein>
<evidence type="ECO:0000313" key="1">
    <source>
        <dbReference type="EMBL" id="CAA0375994.1"/>
    </source>
</evidence>
<dbReference type="EMBL" id="LR881467">
    <property type="protein sequence ID" value="CAD5320984.1"/>
    <property type="molecule type" value="Genomic_DNA"/>
</dbReference>
<name>A0A654F5Z1_ARATH</name>
<dbReference type="InterPro" id="IPR035892">
    <property type="entry name" value="C2_domain_sf"/>
</dbReference>
<accession>A0A654F5Z1</accession>
<dbReference type="PANTHER" id="PTHR38365">
    <property type="entry name" value="C2 DOMAIN-CONTAINING PROTEIN-RELATED"/>
    <property type="match status" value="1"/>
</dbReference>
<dbReference type="Proteomes" id="UP000426265">
    <property type="component" value="Unassembled WGS sequence"/>
</dbReference>
<reference evidence="3 4" key="1">
    <citation type="submission" date="2019-11" db="EMBL/GenBank/DDBJ databases">
        <authorList>
            <person name="Jiao W.-B."/>
            <person name="Schneeberger K."/>
        </authorList>
    </citation>
    <scope>NUCLEOTIDE SEQUENCE [LARGE SCALE GENOMIC DNA]</scope>
    <source>
        <strain evidence="4">cv. An-1</strain>
        <strain evidence="5">cv. C24</strain>
    </source>
</reference>
<dbReference type="Proteomes" id="UP000434276">
    <property type="component" value="Unassembled WGS sequence"/>
</dbReference>
<evidence type="ECO:0000313" key="2">
    <source>
        <dbReference type="EMBL" id="CAD5320984.1"/>
    </source>
</evidence>
<dbReference type="Proteomes" id="UP000516314">
    <property type="component" value="Chromosome 2"/>
</dbReference>
<gene>
    <name evidence="3" type="ORF">AN1_LOCUS10557</name>
    <name evidence="2" type="ORF">AT9943_LOCUS9073</name>
    <name evidence="1" type="ORF">C24_LOCUS10401</name>
</gene>
<reference evidence="2 6" key="2">
    <citation type="submission" date="2020-09" db="EMBL/GenBank/DDBJ databases">
        <authorList>
            <person name="Ashkenazy H."/>
        </authorList>
    </citation>
    <scope>NUCLEOTIDE SEQUENCE [LARGE SCALE GENOMIC DNA]</scope>
    <source>
        <strain evidence="6">cv. Cdm-0</strain>
    </source>
</reference>
<evidence type="ECO:0000313" key="4">
    <source>
        <dbReference type="Proteomes" id="UP000426265"/>
    </source>
</evidence>
<proteinExistence type="predicted"/>
<accession>A0A5S9X5X0</accession>
<dbReference type="SUPFAM" id="SSF49562">
    <property type="entry name" value="C2 domain (Calcium/lipid-binding domain, CaLB)"/>
    <property type="match status" value="1"/>
</dbReference>
<dbReference type="AlphaFoldDB" id="A0A654F5Z1"/>
<organism evidence="3 4">
    <name type="scientific">Arabidopsis thaliana</name>
    <name type="common">Mouse-ear cress</name>
    <dbReference type="NCBI Taxonomy" id="3702"/>
    <lineage>
        <taxon>Eukaryota</taxon>
        <taxon>Viridiplantae</taxon>
        <taxon>Streptophyta</taxon>
        <taxon>Embryophyta</taxon>
        <taxon>Tracheophyta</taxon>
        <taxon>Spermatophyta</taxon>
        <taxon>Magnoliopsida</taxon>
        <taxon>eudicotyledons</taxon>
        <taxon>Gunneridae</taxon>
        <taxon>Pentapetalae</taxon>
        <taxon>rosids</taxon>
        <taxon>malvids</taxon>
        <taxon>Brassicales</taxon>
        <taxon>Brassicaceae</taxon>
        <taxon>Camelineae</taxon>
        <taxon>Arabidopsis</taxon>
    </lineage>
</organism>
<dbReference type="OrthoDB" id="1035011at2759"/>
<evidence type="ECO:0000313" key="5">
    <source>
        <dbReference type="Proteomes" id="UP000434276"/>
    </source>
</evidence>
<evidence type="ECO:0000313" key="6">
    <source>
        <dbReference type="Proteomes" id="UP000516314"/>
    </source>
</evidence>